<dbReference type="GO" id="GO:0016747">
    <property type="term" value="F:acyltransferase activity, transferring groups other than amino-acyl groups"/>
    <property type="evidence" value="ECO:0007669"/>
    <property type="project" value="InterPro"/>
</dbReference>
<dbReference type="EMBL" id="LWLN01000001">
    <property type="protein sequence ID" value="OLZ40415.1"/>
    <property type="molecule type" value="Genomic_DNA"/>
</dbReference>
<proteinExistence type="predicted"/>
<dbReference type="Gene3D" id="3.40.630.30">
    <property type="match status" value="1"/>
</dbReference>
<comment type="caution">
    <text evidence="2">The sequence shown here is derived from an EMBL/GenBank/DDBJ whole genome shotgun (WGS) entry which is preliminary data.</text>
</comment>
<evidence type="ECO:0000313" key="3">
    <source>
        <dbReference type="Proteomes" id="UP000189370"/>
    </source>
</evidence>
<dbReference type="CDD" id="cd04301">
    <property type="entry name" value="NAT_SF"/>
    <property type="match status" value="1"/>
</dbReference>
<reference evidence="3" key="1">
    <citation type="submission" date="2016-04" db="EMBL/GenBank/DDBJ databases">
        <authorList>
            <person name="Chen S.-C."/>
            <person name="Lai M.-C."/>
        </authorList>
    </citation>
    <scope>NUCLEOTIDE SEQUENCE [LARGE SCALE GENOMIC DNA]</scope>
    <source>
        <strain evidence="3">AB14</strain>
    </source>
</reference>
<evidence type="ECO:0000313" key="2">
    <source>
        <dbReference type="EMBL" id="OLZ40415.1"/>
    </source>
</evidence>
<feature type="domain" description="N-acetyltransferase" evidence="1">
    <location>
        <begin position="4"/>
        <end position="153"/>
    </location>
</feature>
<protein>
    <recommendedName>
        <fullName evidence="1">N-acetyltransferase domain-containing protein</fullName>
    </recommendedName>
</protein>
<organism evidence="2 3">
    <name type="scientific">Natrinema saccharevitans</name>
    <dbReference type="NCBI Taxonomy" id="301967"/>
    <lineage>
        <taxon>Archaea</taxon>
        <taxon>Methanobacteriati</taxon>
        <taxon>Methanobacteriota</taxon>
        <taxon>Stenosarchaea group</taxon>
        <taxon>Halobacteria</taxon>
        <taxon>Halobacteriales</taxon>
        <taxon>Natrialbaceae</taxon>
        <taxon>Natrinema</taxon>
    </lineage>
</organism>
<dbReference type="InterPro" id="IPR000182">
    <property type="entry name" value="GNAT_dom"/>
</dbReference>
<accession>A0A1S8AUS5</accession>
<dbReference type="InterPro" id="IPR016181">
    <property type="entry name" value="Acyl_CoA_acyltransferase"/>
</dbReference>
<gene>
    <name evidence="2" type="ORF">A6E15_05180</name>
</gene>
<keyword evidence="3" id="KW-1185">Reference proteome</keyword>
<dbReference type="STRING" id="301967.A6E15_05180"/>
<sequence>MTDYTIRRFRRGDLEGYLSLYDDVFGRRPDEGWFRWKYRDNPYADRVPIYVAAANGEIVGARSFFALPLRTGRTVVRAVQPCDTMVHEAHRRQGLFTRLTEAAIEDYRDGEPELCFNFPNSKTRAGNRQLGWRVAAERTSYYRIHDPSAIAAGSGDGVMALASSAASPVARGYLAAWDLVADGGSAGADVSVRRHEPVPAARLASLYRESVPDGFHVPRDERFLQWRLRRPDWEYRAYLATDGDRDRAAMITGTDRSPGLTRTMILDVLSGVDGSTAVRERLLTAVLADNRAADLLVASSDSIPRTTLLKRGFLPDDKPPLSPVTETTTLMVRPLSPESDWTLGGDAIDDGDNWATTYLSHDRN</sequence>
<dbReference type="AlphaFoldDB" id="A0A1S8AUS5"/>
<name>A0A1S8AUS5_9EURY</name>
<evidence type="ECO:0000259" key="1">
    <source>
        <dbReference type="PROSITE" id="PS51186"/>
    </source>
</evidence>
<dbReference type="Pfam" id="PF13527">
    <property type="entry name" value="Acetyltransf_9"/>
    <property type="match status" value="1"/>
</dbReference>
<dbReference type="Proteomes" id="UP000189370">
    <property type="component" value="Unassembled WGS sequence"/>
</dbReference>
<dbReference type="SUPFAM" id="SSF55729">
    <property type="entry name" value="Acyl-CoA N-acyltransferases (Nat)"/>
    <property type="match status" value="1"/>
</dbReference>
<dbReference type="PROSITE" id="PS51186">
    <property type="entry name" value="GNAT"/>
    <property type="match status" value="1"/>
</dbReference>